<dbReference type="InterPro" id="IPR003715">
    <property type="entry name" value="Poly_export_N"/>
</dbReference>
<name>A0ABV6YSF2_UNCC1</name>
<feature type="domain" description="Soluble ligand binding" evidence="4">
    <location>
        <begin position="371"/>
        <end position="425"/>
    </location>
</feature>
<sequence length="455" mass="51445">MTQALNIWLAVVIPLITQTSMDIQSISLVENNQEWYISLLYRGSDIQYLQGRLHNPERIFYDFKNATKGISWEKRELGRDTLVRIRLYPLAHRKEKIIRLSFDVTIGTTCQITEPSPGEIQFRFVNTVLKTASETVDPSQIIKEGHPDNFDRTERIQTETGMASDITPGNKPETGADDEGLRREQPPTFPFRTAESDLNSDDVRYRIGPDDSLSISVFDVPSLNQEVHVDEDGSINFPPIGFIGARNHTTRSLAKKIATLLEKYVKNPKVNVSITQFRSQRVLVIGAVGKAGDYVLRGQRTLLQIMIQAGGVSAQAGKKVEIIRKDSASGYNRMSFNIEDIMTKFNPMLDIRLQPNDIVFVPPEETVFIYYIIGALRRVGIAQFKKSEPLTLFRLIAQLGGTSENAALKRLRVLRLKEDGQRETIKVNLKAILKGKALDFTLEPSDIVYIPDKYF</sequence>
<dbReference type="Pfam" id="PF02563">
    <property type="entry name" value="Poly_export"/>
    <property type="match status" value="1"/>
</dbReference>
<dbReference type="InterPro" id="IPR019554">
    <property type="entry name" value="Soluble_ligand-bd"/>
</dbReference>
<gene>
    <name evidence="5" type="ORF">ACFL27_02835</name>
</gene>
<evidence type="ECO:0000259" key="4">
    <source>
        <dbReference type="Pfam" id="PF10531"/>
    </source>
</evidence>
<reference evidence="5 6" key="1">
    <citation type="submission" date="2024-09" db="EMBL/GenBank/DDBJ databases">
        <title>Laminarin stimulates single cell rates of sulfate reduction while oxygen inhibits transcriptomic activity in coastal marine sediment.</title>
        <authorList>
            <person name="Lindsay M."/>
            <person name="Orcutt B."/>
            <person name="Emerson D."/>
            <person name="Stepanauskas R."/>
            <person name="D'Angelo T."/>
        </authorList>
    </citation>
    <scope>NUCLEOTIDE SEQUENCE [LARGE SCALE GENOMIC DNA]</scope>
    <source>
        <strain evidence="5">SAG AM-311-K15</strain>
    </source>
</reference>
<dbReference type="PANTHER" id="PTHR33619">
    <property type="entry name" value="POLYSACCHARIDE EXPORT PROTEIN GFCE-RELATED"/>
    <property type="match status" value="1"/>
</dbReference>
<dbReference type="Proteomes" id="UP001594351">
    <property type="component" value="Unassembled WGS sequence"/>
</dbReference>
<keyword evidence="1" id="KW-0732">Signal</keyword>
<dbReference type="Gene3D" id="3.30.1950.10">
    <property type="entry name" value="wza like domain"/>
    <property type="match status" value="1"/>
</dbReference>
<evidence type="ECO:0000259" key="3">
    <source>
        <dbReference type="Pfam" id="PF02563"/>
    </source>
</evidence>
<dbReference type="PANTHER" id="PTHR33619:SF3">
    <property type="entry name" value="POLYSACCHARIDE EXPORT PROTEIN GFCE-RELATED"/>
    <property type="match status" value="1"/>
</dbReference>
<feature type="region of interest" description="Disordered" evidence="2">
    <location>
        <begin position="160"/>
        <end position="195"/>
    </location>
</feature>
<evidence type="ECO:0000256" key="1">
    <source>
        <dbReference type="ARBA" id="ARBA00022729"/>
    </source>
</evidence>
<dbReference type="Gene3D" id="3.10.560.10">
    <property type="entry name" value="Outer membrane lipoprotein wza domain like"/>
    <property type="match status" value="2"/>
</dbReference>
<accession>A0ABV6YSF2</accession>
<proteinExistence type="predicted"/>
<comment type="caution">
    <text evidence="5">The sequence shown here is derived from an EMBL/GenBank/DDBJ whole genome shotgun (WGS) entry which is preliminary data.</text>
</comment>
<organism evidence="5 6">
    <name type="scientific">candidate division CSSED10-310 bacterium</name>
    <dbReference type="NCBI Taxonomy" id="2855610"/>
    <lineage>
        <taxon>Bacteria</taxon>
        <taxon>Bacteria division CSSED10-310</taxon>
    </lineage>
</organism>
<evidence type="ECO:0000313" key="5">
    <source>
        <dbReference type="EMBL" id="MFC1849122.1"/>
    </source>
</evidence>
<feature type="domain" description="Polysaccharide export protein N-terminal" evidence="3">
    <location>
        <begin position="203"/>
        <end position="275"/>
    </location>
</feature>
<keyword evidence="6" id="KW-1185">Reference proteome</keyword>
<evidence type="ECO:0000313" key="6">
    <source>
        <dbReference type="Proteomes" id="UP001594351"/>
    </source>
</evidence>
<protein>
    <submittedName>
        <fullName evidence="5">Polysaccharide biosynthesis/export family protein</fullName>
    </submittedName>
</protein>
<dbReference type="Pfam" id="PF10531">
    <property type="entry name" value="SLBB"/>
    <property type="match status" value="1"/>
</dbReference>
<dbReference type="EMBL" id="JBHPBY010000022">
    <property type="protein sequence ID" value="MFC1849122.1"/>
    <property type="molecule type" value="Genomic_DNA"/>
</dbReference>
<dbReference type="InterPro" id="IPR049712">
    <property type="entry name" value="Poly_export"/>
</dbReference>
<evidence type="ECO:0000256" key="2">
    <source>
        <dbReference type="SAM" id="MobiDB-lite"/>
    </source>
</evidence>